<evidence type="ECO:0000313" key="4">
    <source>
        <dbReference type="Proteomes" id="UP000748531"/>
    </source>
</evidence>
<protein>
    <submittedName>
        <fullName evidence="3">M-phase inducer phosphatase 1-A</fullName>
    </submittedName>
</protein>
<dbReference type="OrthoDB" id="9999371at2759"/>
<evidence type="ECO:0000313" key="3">
    <source>
        <dbReference type="EMBL" id="KAF5404144.1"/>
    </source>
</evidence>
<dbReference type="PROSITE" id="PS50206">
    <property type="entry name" value="RHODANESE_3"/>
    <property type="match status" value="1"/>
</dbReference>
<feature type="compositionally biased region" description="Polar residues" evidence="1">
    <location>
        <begin position="260"/>
        <end position="279"/>
    </location>
</feature>
<dbReference type="Proteomes" id="UP000748531">
    <property type="component" value="Unassembled WGS sequence"/>
</dbReference>
<dbReference type="GO" id="GO:0005634">
    <property type="term" value="C:nucleus"/>
    <property type="evidence" value="ECO:0007669"/>
    <property type="project" value="TreeGrafter"/>
</dbReference>
<dbReference type="InterPro" id="IPR036873">
    <property type="entry name" value="Rhodanese-like_dom_sf"/>
</dbReference>
<feature type="region of interest" description="Disordered" evidence="1">
    <location>
        <begin position="558"/>
        <end position="592"/>
    </location>
</feature>
<dbReference type="Pfam" id="PF00581">
    <property type="entry name" value="Rhodanese"/>
    <property type="match status" value="1"/>
</dbReference>
<feature type="compositionally biased region" description="Low complexity" evidence="1">
    <location>
        <begin position="788"/>
        <end position="804"/>
    </location>
</feature>
<dbReference type="GO" id="GO:0010971">
    <property type="term" value="P:positive regulation of G2/M transition of mitotic cell cycle"/>
    <property type="evidence" value="ECO:0007669"/>
    <property type="project" value="TreeGrafter"/>
</dbReference>
<accession>A0A8J4TQD6</accession>
<name>A0A8J4TQD6_9TREM</name>
<gene>
    <name evidence="3" type="ORF">PHET_02107</name>
</gene>
<organism evidence="3 4">
    <name type="scientific">Paragonimus heterotremus</name>
    <dbReference type="NCBI Taxonomy" id="100268"/>
    <lineage>
        <taxon>Eukaryota</taxon>
        <taxon>Metazoa</taxon>
        <taxon>Spiralia</taxon>
        <taxon>Lophotrochozoa</taxon>
        <taxon>Platyhelminthes</taxon>
        <taxon>Trematoda</taxon>
        <taxon>Digenea</taxon>
        <taxon>Plagiorchiida</taxon>
        <taxon>Troglotremata</taxon>
        <taxon>Troglotrematidae</taxon>
        <taxon>Paragonimus</taxon>
    </lineage>
</organism>
<feature type="domain" description="Rhodanese" evidence="2">
    <location>
        <begin position="454"/>
        <end position="656"/>
    </location>
</feature>
<dbReference type="GO" id="GO:0000086">
    <property type="term" value="P:G2/M transition of mitotic cell cycle"/>
    <property type="evidence" value="ECO:0007669"/>
    <property type="project" value="TreeGrafter"/>
</dbReference>
<dbReference type="PANTHER" id="PTHR10828">
    <property type="entry name" value="M-PHASE INDUCER PHOSPHATASE DUAL SPECIFICITY PHOSPHATASE CDC25"/>
    <property type="match status" value="1"/>
</dbReference>
<feature type="region of interest" description="Disordered" evidence="1">
    <location>
        <begin position="260"/>
        <end position="329"/>
    </location>
</feature>
<dbReference type="InterPro" id="IPR001763">
    <property type="entry name" value="Rhodanese-like_dom"/>
</dbReference>
<dbReference type="SMART" id="SM00450">
    <property type="entry name" value="RHOD"/>
    <property type="match status" value="1"/>
</dbReference>
<sequence length="983" mass="106951">MFPLKLTKFGKRPDATNSSDTPVTRLSKILSKTSFEEASDRNYLGCSKLSSISEAIPTDLDESANQEPPLKNFLSWFEGCDHFPQTNVTTKPIISLEFSNSCSSGYFSASTTQSAPPTCNSERVFECFSADLPDFTNPSLPHPQRFNFHKSSASDAVCTGSSTLRRTQSCTARGWLAKRHRRQNWPRISGILRCASASISPVQLVDTNSCPAALPTGCLSHQQGSLIRRYSLPPVGELCLSSDESPPSRSSAFAKFALSPETNRSPASMDSSFDCSSRPQAKKQRIDLSTPESPDDSLRSSQADLDSTVPIEDESVEDVPGKPVGKLAASVEPHPKPAFEIFRHHSTPMVPVRSIGPTVACPVTPSPMQTAALKQPRLHLQSALTRCASVPTRTISEKLSHCISVLDNPNFRCDVKRHRALPVVQRTDSGLHCVSIDTVADLVNDSHEKRNISYVIVDCRFPYEYEGGHIRGAVNIFTHSDLVQEIFNRVPAQRPPGKPGPPKLLGEGLSRRLAVAPKEPLSAPCEPVSDDDDSEDDADFGHFTSEASQLELAAAQVGEGGNSNNANDASGPLDSNLSALSSGTSSSGSSGPREPAFVVIFHCEFSSQRAPDLATFLRNVDRMSNYHRYPFLYFPEIYIMKGGYSAFFQNYSHLCSPGNYVKMSHRDYQTHFRLYKRLTKRVSSACMACIRPQHKLLDSPVVDSMNSFGQPSDFRDPEIVPSLTAPLLNIRSQQAPVLLGEAILATATYEDKENVPCDVSGNDVSVHSIGSGNFPSFRDSPVLPPVESPVSRRSSSSTDSSLNDSPLSLAEAVVRVGRRVIAATLGTADPSLGIGQLLEKFQFQVPTTQVTVPPAVEPSRVREPLKRSKTVANMCNVMMHMECREIAAESKQIPFRTIIHNPFALSDELSGLQTTPAALGRKRANTLTCTPLNSMAPRPSSRNPAETPVAPNRNCRPFAYAPLIDAGSARLSHSLSTSPVQPS</sequence>
<evidence type="ECO:0000256" key="1">
    <source>
        <dbReference type="SAM" id="MobiDB-lite"/>
    </source>
</evidence>
<reference evidence="3" key="1">
    <citation type="submission" date="2019-05" db="EMBL/GenBank/DDBJ databases">
        <title>Annotation for the trematode Paragonimus heterotremus.</title>
        <authorList>
            <person name="Choi Y.-J."/>
        </authorList>
    </citation>
    <scope>NUCLEOTIDE SEQUENCE</scope>
    <source>
        <strain evidence="3">LC</strain>
    </source>
</reference>
<dbReference type="EMBL" id="LUCH01000864">
    <property type="protein sequence ID" value="KAF5404144.1"/>
    <property type="molecule type" value="Genomic_DNA"/>
</dbReference>
<dbReference type="GO" id="GO:0110032">
    <property type="term" value="P:positive regulation of G2/MI transition of meiotic cell cycle"/>
    <property type="evidence" value="ECO:0007669"/>
    <property type="project" value="TreeGrafter"/>
</dbReference>
<dbReference type="AlphaFoldDB" id="A0A8J4TQD6"/>
<dbReference type="GO" id="GO:0004725">
    <property type="term" value="F:protein tyrosine phosphatase activity"/>
    <property type="evidence" value="ECO:0007669"/>
    <property type="project" value="TreeGrafter"/>
</dbReference>
<proteinExistence type="predicted"/>
<evidence type="ECO:0000259" key="2">
    <source>
        <dbReference type="PROSITE" id="PS50206"/>
    </source>
</evidence>
<dbReference type="GO" id="GO:0005737">
    <property type="term" value="C:cytoplasm"/>
    <property type="evidence" value="ECO:0007669"/>
    <property type="project" value="TreeGrafter"/>
</dbReference>
<dbReference type="Gene3D" id="3.40.250.10">
    <property type="entry name" value="Rhodanese-like domain"/>
    <property type="match status" value="1"/>
</dbReference>
<feature type="compositionally biased region" description="Acidic residues" evidence="1">
    <location>
        <begin position="528"/>
        <end position="538"/>
    </location>
</feature>
<feature type="compositionally biased region" description="Low complexity" evidence="1">
    <location>
        <begin position="562"/>
        <end position="591"/>
    </location>
</feature>
<comment type="caution">
    <text evidence="3">The sequence shown here is derived from an EMBL/GenBank/DDBJ whole genome shotgun (WGS) entry which is preliminary data.</text>
</comment>
<feature type="region of interest" description="Disordered" evidence="1">
    <location>
        <begin position="777"/>
        <end position="804"/>
    </location>
</feature>
<feature type="region of interest" description="Disordered" evidence="1">
    <location>
        <begin position="929"/>
        <end position="953"/>
    </location>
</feature>
<dbReference type="PANTHER" id="PTHR10828:SF17">
    <property type="entry name" value="PROTEIN-TYROSINE-PHOSPHATASE"/>
    <property type="match status" value="1"/>
</dbReference>
<feature type="region of interest" description="Disordered" evidence="1">
    <location>
        <begin position="516"/>
        <end position="541"/>
    </location>
</feature>
<dbReference type="SUPFAM" id="SSF52821">
    <property type="entry name" value="Rhodanese/Cell cycle control phosphatase"/>
    <property type="match status" value="1"/>
</dbReference>
<keyword evidence="4" id="KW-1185">Reference proteome</keyword>